<protein>
    <recommendedName>
        <fullName evidence="4">DUF3147 family protein</fullName>
    </recommendedName>
</protein>
<dbReference type="Proteomes" id="UP001195660">
    <property type="component" value="Unassembled WGS sequence"/>
</dbReference>
<keyword evidence="1" id="KW-1133">Transmembrane helix</keyword>
<keyword evidence="1" id="KW-0812">Transmembrane</keyword>
<comment type="caution">
    <text evidence="2">The sequence shown here is derived from an EMBL/GenBank/DDBJ whole genome shotgun (WGS) entry which is preliminary data.</text>
</comment>
<gene>
    <name evidence="2" type="ORF">GM173_01630</name>
</gene>
<keyword evidence="1" id="KW-0472">Membrane</keyword>
<evidence type="ECO:0000313" key="3">
    <source>
        <dbReference type="Proteomes" id="UP001195660"/>
    </source>
</evidence>
<feature type="transmembrane region" description="Helical" evidence="1">
    <location>
        <begin position="7"/>
        <end position="25"/>
    </location>
</feature>
<feature type="transmembrane region" description="Helical" evidence="1">
    <location>
        <begin position="89"/>
        <end position="112"/>
    </location>
</feature>
<name>A0ABS2C7Z0_9NEIS</name>
<proteinExistence type="predicted"/>
<evidence type="ECO:0000256" key="1">
    <source>
        <dbReference type="SAM" id="Phobius"/>
    </source>
</evidence>
<feature type="transmembrane region" description="Helical" evidence="1">
    <location>
        <begin position="31"/>
        <end position="51"/>
    </location>
</feature>
<dbReference type="EMBL" id="WOFE01000001">
    <property type="protein sequence ID" value="MBM5570271.1"/>
    <property type="molecule type" value="Genomic_DNA"/>
</dbReference>
<sequence>MNISGYLIAKYLITAALVVGISEIASRYERIGGLLAALPLVTCLTLIWLYVEKQPSDKIAAHAWYTFWYVLPTLPMFLTFPLLLNRLGFWPALGISAIGTVALFFIYAQVLARFFQIQLL</sequence>
<keyword evidence="3" id="KW-1185">Reference proteome</keyword>
<dbReference type="RefSeq" id="WP_203569581.1">
    <property type="nucleotide sequence ID" value="NZ_WOFE01000001.1"/>
</dbReference>
<feature type="transmembrane region" description="Helical" evidence="1">
    <location>
        <begin position="63"/>
        <end position="83"/>
    </location>
</feature>
<evidence type="ECO:0000313" key="2">
    <source>
        <dbReference type="EMBL" id="MBM5570271.1"/>
    </source>
</evidence>
<reference evidence="2 3" key="1">
    <citation type="submission" date="2019-11" db="EMBL/GenBank/DDBJ databases">
        <title>Novel Deefgea species.</title>
        <authorList>
            <person name="Han J.-H."/>
        </authorList>
    </citation>
    <scope>NUCLEOTIDE SEQUENCE [LARGE SCALE GENOMIC DNA]</scope>
    <source>
        <strain evidence="2 3">LMG 24817</strain>
    </source>
</reference>
<evidence type="ECO:0008006" key="4">
    <source>
        <dbReference type="Google" id="ProtNLM"/>
    </source>
</evidence>
<dbReference type="NCBIfam" id="NF006751">
    <property type="entry name" value="PRK09272.1-4"/>
    <property type="match status" value="1"/>
</dbReference>
<accession>A0ABS2C7Z0</accession>
<organism evidence="2 3">
    <name type="scientific">Deefgea chitinilytica</name>
    <dbReference type="NCBI Taxonomy" id="570276"/>
    <lineage>
        <taxon>Bacteria</taxon>
        <taxon>Pseudomonadati</taxon>
        <taxon>Pseudomonadota</taxon>
        <taxon>Betaproteobacteria</taxon>
        <taxon>Neisseriales</taxon>
        <taxon>Chitinibacteraceae</taxon>
        <taxon>Deefgea</taxon>
    </lineage>
</organism>